<dbReference type="EMBL" id="FUYC01000001">
    <property type="protein sequence ID" value="SKA72316.1"/>
    <property type="molecule type" value="Genomic_DNA"/>
</dbReference>
<evidence type="ECO:0000313" key="2">
    <source>
        <dbReference type="EMBL" id="SKA72316.1"/>
    </source>
</evidence>
<feature type="chain" id="PRO_5013001664" evidence="1">
    <location>
        <begin position="23"/>
        <end position="99"/>
    </location>
</feature>
<protein>
    <submittedName>
        <fullName evidence="2">Uncharacterized protein</fullName>
    </submittedName>
</protein>
<proteinExistence type="predicted"/>
<keyword evidence="3" id="KW-1185">Reference proteome</keyword>
<dbReference type="STRING" id="1121449.SAMN02745704_00342"/>
<sequence length="99" mass="11197">MRSRLMMLYVACALVFAAYFTAGLAQGRSFENKDTAADRQDSVWGTRMQQGQSYFGTDENENSVWGYRPAAPDKETDWYDKVILTVDPNVDWGSDPADE</sequence>
<evidence type="ECO:0000256" key="1">
    <source>
        <dbReference type="SAM" id="SignalP"/>
    </source>
</evidence>
<feature type="signal peptide" evidence="1">
    <location>
        <begin position="1"/>
        <end position="22"/>
    </location>
</feature>
<reference evidence="2 3" key="1">
    <citation type="submission" date="2017-02" db="EMBL/GenBank/DDBJ databases">
        <authorList>
            <person name="Peterson S.W."/>
        </authorList>
    </citation>
    <scope>NUCLEOTIDE SEQUENCE [LARGE SCALE GENOMIC DNA]</scope>
    <source>
        <strain evidence="2 3">DSM 16080</strain>
    </source>
</reference>
<dbReference type="AlphaFoldDB" id="A0A1T4W4Y3"/>
<evidence type="ECO:0000313" key="3">
    <source>
        <dbReference type="Proteomes" id="UP000190027"/>
    </source>
</evidence>
<dbReference type="Proteomes" id="UP000190027">
    <property type="component" value="Unassembled WGS sequence"/>
</dbReference>
<dbReference type="RefSeq" id="WP_078715916.1">
    <property type="nucleotide sequence ID" value="NZ_FUYC01000001.1"/>
</dbReference>
<keyword evidence="1" id="KW-0732">Signal</keyword>
<dbReference type="OrthoDB" id="5460674at2"/>
<name>A0A1T4W4Y3_9BACT</name>
<organism evidence="2 3">
    <name type="scientific">Paucidesulfovibrio gracilis DSM 16080</name>
    <dbReference type="NCBI Taxonomy" id="1121449"/>
    <lineage>
        <taxon>Bacteria</taxon>
        <taxon>Pseudomonadati</taxon>
        <taxon>Thermodesulfobacteriota</taxon>
        <taxon>Desulfovibrionia</taxon>
        <taxon>Desulfovibrionales</taxon>
        <taxon>Desulfovibrionaceae</taxon>
        <taxon>Paucidesulfovibrio</taxon>
    </lineage>
</organism>
<gene>
    <name evidence="2" type="ORF">SAMN02745704_00342</name>
</gene>
<accession>A0A1T4W4Y3</accession>